<evidence type="ECO:0000313" key="4">
    <source>
        <dbReference type="Proteomes" id="UP000224634"/>
    </source>
</evidence>
<reference evidence="3 4" key="1">
    <citation type="submission" date="2017-10" db="EMBL/GenBank/DDBJ databases">
        <title>Comparative genomics in systemic dimorphic fungi from Ajellomycetaceae.</title>
        <authorList>
            <person name="Munoz J.F."/>
            <person name="Mcewen J.G."/>
            <person name="Clay O.K."/>
            <person name="Cuomo C.A."/>
        </authorList>
    </citation>
    <scope>NUCLEOTIDE SEQUENCE [LARGE SCALE GENOMIC DNA]</scope>
    <source>
        <strain evidence="3 4">UAMH7299</strain>
    </source>
</reference>
<sequence length="268" mass="30492">MSDSDRGSNSTIHTPIPRSAVPSPEPVDFMTLFSFLKVTRGNSVTYGIGLRDVATEPVYWAFYFFDTAADGGPGFNSEAININVANPPAVVEHRLCPLGPDDVPTFNRLVEKFRLAPGDSGAHTQGRGGCLPWPRPCALFIKNWHDDNFKEKLRKIFRPEKKYNNPVGQEKYCENIQLVHGYANLAVVDIYPVEPCRLKGRQYPWPKLLCKIDPEQVPRLRDIARNMDMTNRETTVKGQHEFLLDLLDKLQKEMTLWEDDKDFAKAKK</sequence>
<feature type="coiled-coil region" evidence="1">
    <location>
        <begin position="240"/>
        <end position="267"/>
    </location>
</feature>
<protein>
    <submittedName>
        <fullName evidence="3">Uncharacterized protein</fullName>
    </submittedName>
</protein>
<gene>
    <name evidence="3" type="ORF">AJ80_08375</name>
</gene>
<organism evidence="3 4">
    <name type="scientific">Polytolypa hystricis (strain UAMH7299)</name>
    <dbReference type="NCBI Taxonomy" id="1447883"/>
    <lineage>
        <taxon>Eukaryota</taxon>
        <taxon>Fungi</taxon>
        <taxon>Dikarya</taxon>
        <taxon>Ascomycota</taxon>
        <taxon>Pezizomycotina</taxon>
        <taxon>Eurotiomycetes</taxon>
        <taxon>Eurotiomycetidae</taxon>
        <taxon>Onygenales</taxon>
        <taxon>Onygenales incertae sedis</taxon>
        <taxon>Polytolypa</taxon>
    </lineage>
</organism>
<feature type="region of interest" description="Disordered" evidence="2">
    <location>
        <begin position="1"/>
        <end position="20"/>
    </location>
</feature>
<proteinExistence type="predicted"/>
<dbReference type="EMBL" id="PDNA01000189">
    <property type="protein sequence ID" value="PGH05267.1"/>
    <property type="molecule type" value="Genomic_DNA"/>
</dbReference>
<keyword evidence="1" id="KW-0175">Coiled coil</keyword>
<keyword evidence="4" id="KW-1185">Reference proteome</keyword>
<evidence type="ECO:0000256" key="2">
    <source>
        <dbReference type="SAM" id="MobiDB-lite"/>
    </source>
</evidence>
<comment type="caution">
    <text evidence="3">The sequence shown here is derived from an EMBL/GenBank/DDBJ whole genome shotgun (WGS) entry which is preliminary data.</text>
</comment>
<dbReference type="AlphaFoldDB" id="A0A2B7X977"/>
<dbReference type="Proteomes" id="UP000224634">
    <property type="component" value="Unassembled WGS sequence"/>
</dbReference>
<evidence type="ECO:0000313" key="3">
    <source>
        <dbReference type="EMBL" id="PGH05267.1"/>
    </source>
</evidence>
<evidence type="ECO:0000256" key="1">
    <source>
        <dbReference type="SAM" id="Coils"/>
    </source>
</evidence>
<accession>A0A2B7X977</accession>
<name>A0A2B7X977_POLH7</name>